<evidence type="ECO:0000313" key="2">
    <source>
        <dbReference type="EMBL" id="SFQ13421.1"/>
    </source>
</evidence>
<evidence type="ECO:0000259" key="1">
    <source>
        <dbReference type="Pfam" id="PF13472"/>
    </source>
</evidence>
<dbReference type="PANTHER" id="PTHR30383:SF5">
    <property type="entry name" value="SGNH HYDROLASE-TYPE ESTERASE DOMAIN-CONTAINING PROTEIN"/>
    <property type="match status" value="1"/>
</dbReference>
<dbReference type="PANTHER" id="PTHR30383">
    <property type="entry name" value="THIOESTERASE 1/PROTEASE 1/LYSOPHOSPHOLIPASE L1"/>
    <property type="match status" value="1"/>
</dbReference>
<feature type="domain" description="SGNH hydrolase-type esterase" evidence="1">
    <location>
        <begin position="29"/>
        <end position="205"/>
    </location>
</feature>
<dbReference type="Proteomes" id="UP000243106">
    <property type="component" value="Unassembled WGS sequence"/>
</dbReference>
<proteinExistence type="predicted"/>
<dbReference type="AlphaFoldDB" id="A0A1I5W140"/>
<dbReference type="GO" id="GO:0004622">
    <property type="term" value="F:phosphatidylcholine lysophospholipase activity"/>
    <property type="evidence" value="ECO:0007669"/>
    <property type="project" value="TreeGrafter"/>
</dbReference>
<dbReference type="PROSITE" id="PS51257">
    <property type="entry name" value="PROKAR_LIPOPROTEIN"/>
    <property type="match status" value="1"/>
</dbReference>
<dbReference type="InterPro" id="IPR036514">
    <property type="entry name" value="SGNH_hydro_sf"/>
</dbReference>
<organism evidence="2 3">
    <name type="scientific">Roseivivax halotolerans</name>
    <dbReference type="NCBI Taxonomy" id="93684"/>
    <lineage>
        <taxon>Bacteria</taxon>
        <taxon>Pseudomonadati</taxon>
        <taxon>Pseudomonadota</taxon>
        <taxon>Alphaproteobacteria</taxon>
        <taxon>Rhodobacterales</taxon>
        <taxon>Roseobacteraceae</taxon>
        <taxon>Roseivivax</taxon>
    </lineage>
</organism>
<dbReference type="EMBL" id="FOXV01000002">
    <property type="protein sequence ID" value="SFQ13421.1"/>
    <property type="molecule type" value="Genomic_DNA"/>
</dbReference>
<reference evidence="3" key="1">
    <citation type="submission" date="2016-10" db="EMBL/GenBank/DDBJ databases">
        <authorList>
            <person name="Varghese N."/>
            <person name="Submissions S."/>
        </authorList>
    </citation>
    <scope>NUCLEOTIDE SEQUENCE [LARGE SCALE GENOMIC DNA]</scope>
    <source>
        <strain evidence="3">JCM 10271</strain>
    </source>
</reference>
<sequence>MRLAFAFLLIGLVAACGRGVPEGARLVVAGDSVMAWNRTQDASVARNLSRLLGQPVGDVSLPFASVTGSTGRGALNITEQVSDLSPRWVVMNGGANDLRVGCSGPDTRGTLDTLISEDGRSGAIPRMVSGLRVRGSNVLWADYYTSPRFAGTTCGRIYDEMAARTERMAAADPGIVFVDMGDVVPFSNGALFARDQIHPSVEGSARIARQIAEALRAADPALTR</sequence>
<keyword evidence="3" id="KW-1185">Reference proteome</keyword>
<dbReference type="CDD" id="cd00229">
    <property type="entry name" value="SGNH_hydrolase"/>
    <property type="match status" value="1"/>
</dbReference>
<evidence type="ECO:0000313" key="3">
    <source>
        <dbReference type="Proteomes" id="UP000243106"/>
    </source>
</evidence>
<dbReference type="InterPro" id="IPR013830">
    <property type="entry name" value="SGNH_hydro"/>
</dbReference>
<protein>
    <submittedName>
        <fullName evidence="2">Lysophospholipase L1</fullName>
    </submittedName>
</protein>
<dbReference type="STRING" id="93684.SAMN05421853_10266"/>
<accession>A0A1I5W140</accession>
<gene>
    <name evidence="2" type="ORF">SAMN05421853_10266</name>
</gene>
<dbReference type="Pfam" id="PF13472">
    <property type="entry name" value="Lipase_GDSL_2"/>
    <property type="match status" value="1"/>
</dbReference>
<dbReference type="Gene3D" id="3.40.50.1110">
    <property type="entry name" value="SGNH hydrolase"/>
    <property type="match status" value="1"/>
</dbReference>
<dbReference type="SUPFAM" id="SSF52266">
    <property type="entry name" value="SGNH hydrolase"/>
    <property type="match status" value="1"/>
</dbReference>
<name>A0A1I5W140_9RHOB</name>
<dbReference type="RefSeq" id="WP_093009349.1">
    <property type="nucleotide sequence ID" value="NZ_FOXV01000002.1"/>
</dbReference>
<dbReference type="InterPro" id="IPR051532">
    <property type="entry name" value="Ester_Hydrolysis_Enzymes"/>
</dbReference>